<organism evidence="1">
    <name type="scientific">Glycine max</name>
    <name type="common">Soybean</name>
    <name type="synonym">Glycine hispida</name>
    <dbReference type="NCBI Taxonomy" id="3847"/>
    <lineage>
        <taxon>Eukaryota</taxon>
        <taxon>Viridiplantae</taxon>
        <taxon>Streptophyta</taxon>
        <taxon>Embryophyta</taxon>
        <taxon>Tracheophyta</taxon>
        <taxon>Spermatophyta</taxon>
        <taxon>Magnoliopsida</taxon>
        <taxon>eudicotyledons</taxon>
        <taxon>Gunneridae</taxon>
        <taxon>Pentapetalae</taxon>
        <taxon>rosids</taxon>
        <taxon>fabids</taxon>
        <taxon>Fabales</taxon>
        <taxon>Fabaceae</taxon>
        <taxon>Papilionoideae</taxon>
        <taxon>50 kb inversion clade</taxon>
        <taxon>NPAAA clade</taxon>
        <taxon>indigoferoid/millettioid clade</taxon>
        <taxon>Phaseoleae</taxon>
        <taxon>Glycine</taxon>
        <taxon>Glycine subgen. Soja</taxon>
    </lineage>
</organism>
<accession>K7MZ46</accession>
<dbReference type="AlphaFoldDB" id="K7MZ46"/>
<evidence type="ECO:0000313" key="1">
    <source>
        <dbReference type="EMBL" id="KRG96067.1"/>
    </source>
</evidence>
<name>K7MZ46_SOYBN</name>
<evidence type="ECO:0000313" key="3">
    <source>
        <dbReference type="Proteomes" id="UP000008827"/>
    </source>
</evidence>
<reference evidence="1 2" key="1">
    <citation type="journal article" date="2010" name="Nature">
        <title>Genome sequence of the palaeopolyploid soybean.</title>
        <authorList>
            <person name="Schmutz J."/>
            <person name="Cannon S.B."/>
            <person name="Schlueter J."/>
            <person name="Ma J."/>
            <person name="Mitros T."/>
            <person name="Nelson W."/>
            <person name="Hyten D.L."/>
            <person name="Song Q."/>
            <person name="Thelen J.J."/>
            <person name="Cheng J."/>
            <person name="Xu D."/>
            <person name="Hellsten U."/>
            <person name="May G.D."/>
            <person name="Yu Y."/>
            <person name="Sakurai T."/>
            <person name="Umezawa T."/>
            <person name="Bhattacharyya M.K."/>
            <person name="Sandhu D."/>
            <person name="Valliyodan B."/>
            <person name="Lindquist E."/>
            <person name="Peto M."/>
            <person name="Grant D."/>
            <person name="Shu S."/>
            <person name="Goodstein D."/>
            <person name="Barry K."/>
            <person name="Futrell-Griggs M."/>
            <person name="Abernathy B."/>
            <person name="Du J."/>
            <person name="Tian Z."/>
            <person name="Zhu L."/>
            <person name="Gill N."/>
            <person name="Joshi T."/>
            <person name="Libault M."/>
            <person name="Sethuraman A."/>
            <person name="Zhang X.-C."/>
            <person name="Shinozaki K."/>
            <person name="Nguyen H.T."/>
            <person name="Wing R.A."/>
            <person name="Cregan P."/>
            <person name="Specht J."/>
            <person name="Grimwood J."/>
            <person name="Rokhsar D."/>
            <person name="Stacey G."/>
            <person name="Shoemaker R.C."/>
            <person name="Jackson S.A."/>
        </authorList>
    </citation>
    <scope>NUCLEOTIDE SEQUENCE [LARGE SCALE GENOMIC DNA]</scope>
    <source>
        <strain evidence="2">cv. Williams 82</strain>
        <tissue evidence="1">Callus</tissue>
    </source>
</reference>
<reference evidence="2" key="2">
    <citation type="submission" date="2018-02" db="UniProtKB">
        <authorList>
            <consortium name="EnsemblPlants"/>
        </authorList>
    </citation>
    <scope>IDENTIFICATION</scope>
    <source>
        <strain evidence="2">Williams 82</strain>
    </source>
</reference>
<dbReference type="HOGENOM" id="CLU_2443852_0_0_1"/>
<dbReference type="EnsemblPlants" id="KRG96067">
    <property type="protein sequence ID" value="KRG96067"/>
    <property type="gene ID" value="GLYMA_19G187300"/>
</dbReference>
<sequence>MGAGHARSCYLNRKEGNVEGRASDWSEVVTRRNVMSSRVVTNHQTNTLDPDLDLPLWGCDAVGTLIESFIASSTPQSTNWVPDSLSPPTIMSVISDLHD</sequence>
<dbReference type="InParanoid" id="K7MZ46"/>
<gene>
    <name evidence="1" type="ORF">GLYMA_19G187300</name>
</gene>
<protein>
    <submittedName>
        <fullName evidence="1 2">Uncharacterized protein</fullName>
    </submittedName>
</protein>
<dbReference type="OrthoDB" id="1744561at2759"/>
<evidence type="ECO:0000313" key="2">
    <source>
        <dbReference type="EnsemblPlants" id="KRG96067"/>
    </source>
</evidence>
<dbReference type="EMBL" id="CM000852">
    <property type="protein sequence ID" value="KRG96067.1"/>
    <property type="molecule type" value="Genomic_DNA"/>
</dbReference>
<reference evidence="1" key="3">
    <citation type="submission" date="2018-07" db="EMBL/GenBank/DDBJ databases">
        <title>WGS assembly of Glycine max.</title>
        <authorList>
            <person name="Schmutz J."/>
            <person name="Cannon S."/>
            <person name="Schlueter J."/>
            <person name="Ma J."/>
            <person name="Mitros T."/>
            <person name="Nelson W."/>
            <person name="Hyten D."/>
            <person name="Song Q."/>
            <person name="Thelen J."/>
            <person name="Cheng J."/>
            <person name="Xu D."/>
            <person name="Hellsten U."/>
            <person name="May G."/>
            <person name="Yu Y."/>
            <person name="Sakurai T."/>
            <person name="Umezawa T."/>
            <person name="Bhattacharyya M."/>
            <person name="Sandhu D."/>
            <person name="Valliyodan B."/>
            <person name="Lindquist E."/>
            <person name="Peto M."/>
            <person name="Grant D."/>
            <person name="Shu S."/>
            <person name="Goodstein D."/>
            <person name="Barry K."/>
            <person name="Futrell-Griggs M."/>
            <person name="Abernathy B."/>
            <person name="Du J."/>
            <person name="Tian Z."/>
            <person name="Zhu L."/>
            <person name="Gill N."/>
            <person name="Joshi T."/>
            <person name="Libault M."/>
            <person name="Sethuraman A."/>
            <person name="Zhang X."/>
            <person name="Shinozaki K."/>
            <person name="Nguyen H."/>
            <person name="Wing R."/>
            <person name="Cregan P."/>
            <person name="Specht J."/>
            <person name="Grimwood J."/>
            <person name="Rokhsar D."/>
            <person name="Stacey G."/>
            <person name="Shoemaker R."/>
            <person name="Jackson S."/>
        </authorList>
    </citation>
    <scope>NUCLEOTIDE SEQUENCE</scope>
    <source>
        <tissue evidence="1">Callus</tissue>
    </source>
</reference>
<dbReference type="Proteomes" id="UP000008827">
    <property type="component" value="Chromosome 19"/>
</dbReference>
<dbReference type="PaxDb" id="3847-GLYMA19G37132.1"/>
<keyword evidence="3" id="KW-1185">Reference proteome</keyword>
<proteinExistence type="predicted"/>
<dbReference type="Gramene" id="KRG96067">
    <property type="protein sequence ID" value="KRG96067"/>
    <property type="gene ID" value="GLYMA_19G187300"/>
</dbReference>